<evidence type="ECO:0000313" key="2">
    <source>
        <dbReference type="Proteomes" id="UP000807025"/>
    </source>
</evidence>
<organism evidence="1 2">
    <name type="scientific">Pleurotus eryngii</name>
    <name type="common">Boletus of the steppes</name>
    <dbReference type="NCBI Taxonomy" id="5323"/>
    <lineage>
        <taxon>Eukaryota</taxon>
        <taxon>Fungi</taxon>
        <taxon>Dikarya</taxon>
        <taxon>Basidiomycota</taxon>
        <taxon>Agaricomycotina</taxon>
        <taxon>Agaricomycetes</taxon>
        <taxon>Agaricomycetidae</taxon>
        <taxon>Agaricales</taxon>
        <taxon>Pleurotineae</taxon>
        <taxon>Pleurotaceae</taxon>
        <taxon>Pleurotus</taxon>
    </lineage>
</organism>
<accession>A0A9P6DDD0</accession>
<dbReference type="OrthoDB" id="2937383at2759"/>
<dbReference type="EMBL" id="MU154526">
    <property type="protein sequence ID" value="KAF9500632.1"/>
    <property type="molecule type" value="Genomic_DNA"/>
</dbReference>
<sequence>MSIYQSKPVLHLQSSSHHFGTSLSHCRYGHGPQLDPIEAKVQLRNRLANGALENMPAGFPFHYSMSGCGTPLLSYESYEFREFLSPAGRRPSTRTHVTISFHNPGSQHHNGSPRYLTWSVHTTQYSSALSRKDYCKLPFPLPLHKHTLTWIAPNQLRHQLHS</sequence>
<protein>
    <submittedName>
        <fullName evidence="1">Uncharacterized protein</fullName>
    </submittedName>
</protein>
<reference evidence="1" key="1">
    <citation type="submission" date="2020-11" db="EMBL/GenBank/DDBJ databases">
        <authorList>
            <consortium name="DOE Joint Genome Institute"/>
            <person name="Ahrendt S."/>
            <person name="Riley R."/>
            <person name="Andreopoulos W."/>
            <person name="Labutti K."/>
            <person name="Pangilinan J."/>
            <person name="Ruiz-Duenas F.J."/>
            <person name="Barrasa J.M."/>
            <person name="Sanchez-Garcia M."/>
            <person name="Camarero S."/>
            <person name="Miyauchi S."/>
            <person name="Serrano A."/>
            <person name="Linde D."/>
            <person name="Babiker R."/>
            <person name="Drula E."/>
            <person name="Ayuso-Fernandez I."/>
            <person name="Pacheco R."/>
            <person name="Padilla G."/>
            <person name="Ferreira P."/>
            <person name="Barriuso J."/>
            <person name="Kellner H."/>
            <person name="Castanera R."/>
            <person name="Alfaro M."/>
            <person name="Ramirez L."/>
            <person name="Pisabarro A.G."/>
            <person name="Kuo A."/>
            <person name="Tritt A."/>
            <person name="Lipzen A."/>
            <person name="He G."/>
            <person name="Yan M."/>
            <person name="Ng V."/>
            <person name="Cullen D."/>
            <person name="Martin F."/>
            <person name="Rosso M.-N."/>
            <person name="Henrissat B."/>
            <person name="Hibbett D."/>
            <person name="Martinez A.T."/>
            <person name="Grigoriev I.V."/>
        </authorList>
    </citation>
    <scope>NUCLEOTIDE SEQUENCE</scope>
    <source>
        <strain evidence="1">ATCC 90797</strain>
    </source>
</reference>
<keyword evidence="2" id="KW-1185">Reference proteome</keyword>
<name>A0A9P6DDD0_PLEER</name>
<dbReference type="Proteomes" id="UP000807025">
    <property type="component" value="Unassembled WGS sequence"/>
</dbReference>
<dbReference type="AlphaFoldDB" id="A0A9P6DDD0"/>
<gene>
    <name evidence="1" type="ORF">BDN71DRAFT_1031747</name>
</gene>
<proteinExistence type="predicted"/>
<comment type="caution">
    <text evidence="1">The sequence shown here is derived from an EMBL/GenBank/DDBJ whole genome shotgun (WGS) entry which is preliminary data.</text>
</comment>
<evidence type="ECO:0000313" key="1">
    <source>
        <dbReference type="EMBL" id="KAF9500632.1"/>
    </source>
</evidence>